<protein>
    <submittedName>
        <fullName evidence="2">Uncharacterized protein</fullName>
    </submittedName>
</protein>
<keyword evidence="3" id="KW-1185">Reference proteome</keyword>
<gene>
    <name evidence="2" type="ORF">MUY27_15035</name>
</gene>
<dbReference type="EMBL" id="JALJEJ010000007">
    <property type="protein sequence ID" value="MCJ8211031.1"/>
    <property type="molecule type" value="Genomic_DNA"/>
</dbReference>
<comment type="caution">
    <text evidence="2">The sequence shown here is derived from an EMBL/GenBank/DDBJ whole genome shotgun (WGS) entry which is preliminary data.</text>
</comment>
<feature type="signal peptide" evidence="1">
    <location>
        <begin position="1"/>
        <end position="23"/>
    </location>
</feature>
<organism evidence="2 3">
    <name type="scientific">Mucilaginibacter straminoryzae</name>
    <dbReference type="NCBI Taxonomy" id="2932774"/>
    <lineage>
        <taxon>Bacteria</taxon>
        <taxon>Pseudomonadati</taxon>
        <taxon>Bacteroidota</taxon>
        <taxon>Sphingobacteriia</taxon>
        <taxon>Sphingobacteriales</taxon>
        <taxon>Sphingobacteriaceae</taxon>
        <taxon>Mucilaginibacter</taxon>
    </lineage>
</organism>
<sequence>MKRKFLICVFITLIIAPPFSSQAQTGIAVGVLLNQLMDRVENAIQLAENAGKGIIIQGGSTLYLSMENAKIAYAESLDKTFDHVDQSTQGVINQLTALTIQLERQSVDDVSEIVSKAQVITNSLPFSNREPQIAQFSPGYFAPTNQAYQVSVEIKGNFFYAGDNGFTPVLKVNNKVFTPVQNTTQTLKFLIPVTDLAPTLNNTFSYSKAEVIVPYKTGFIFTRRREADYNLLLGVLPGSPGAIKIKHKSIRTVHEEQRRSTQTWSQHSSNDDITQTYCSDGFPGWHIKDPSCVVTWSQGNENDQWSRSLVSYNPQVCYRINTVHHPWGTSGKVNFHFEFTIERDNQVEEWLEDQVVLNWGESKVFNFAPGTWTVSIDSFDGKHNEYSSTVSSNYLDVNGTTTAVQLQVKKPAQVVYP</sequence>
<feature type="chain" id="PRO_5040790962" evidence="1">
    <location>
        <begin position="24"/>
        <end position="417"/>
    </location>
</feature>
<dbReference type="AlphaFoldDB" id="A0A9X1X4V5"/>
<evidence type="ECO:0000313" key="2">
    <source>
        <dbReference type="EMBL" id="MCJ8211031.1"/>
    </source>
</evidence>
<name>A0A9X1X4V5_9SPHI</name>
<evidence type="ECO:0000256" key="1">
    <source>
        <dbReference type="SAM" id="SignalP"/>
    </source>
</evidence>
<dbReference type="Proteomes" id="UP001139450">
    <property type="component" value="Unassembled WGS sequence"/>
</dbReference>
<dbReference type="RefSeq" id="WP_245131236.1">
    <property type="nucleotide sequence ID" value="NZ_JALJEJ010000007.1"/>
</dbReference>
<keyword evidence="1" id="KW-0732">Signal</keyword>
<accession>A0A9X1X4V5</accession>
<proteinExistence type="predicted"/>
<evidence type="ECO:0000313" key="3">
    <source>
        <dbReference type="Proteomes" id="UP001139450"/>
    </source>
</evidence>
<reference evidence="2" key="1">
    <citation type="submission" date="2022-04" db="EMBL/GenBank/DDBJ databases">
        <title>Mucilaginibacter sp. RS28 isolated from freshwater.</title>
        <authorList>
            <person name="Ko S.-R."/>
        </authorList>
    </citation>
    <scope>NUCLEOTIDE SEQUENCE</scope>
    <source>
        <strain evidence="2">RS28</strain>
    </source>
</reference>